<keyword evidence="2" id="KW-1185">Reference proteome</keyword>
<name>A0ACB6QCV3_9PLEO</name>
<reference evidence="1" key="1">
    <citation type="journal article" date="2020" name="Stud. Mycol.">
        <title>101 Dothideomycetes genomes: a test case for predicting lifestyles and emergence of pathogens.</title>
        <authorList>
            <person name="Haridas S."/>
            <person name="Albert R."/>
            <person name="Binder M."/>
            <person name="Bloem J."/>
            <person name="Labutti K."/>
            <person name="Salamov A."/>
            <person name="Andreopoulos B."/>
            <person name="Baker S."/>
            <person name="Barry K."/>
            <person name="Bills G."/>
            <person name="Bluhm B."/>
            <person name="Cannon C."/>
            <person name="Castanera R."/>
            <person name="Culley D."/>
            <person name="Daum C."/>
            <person name="Ezra D."/>
            <person name="Gonzalez J."/>
            <person name="Henrissat B."/>
            <person name="Kuo A."/>
            <person name="Liang C."/>
            <person name="Lipzen A."/>
            <person name="Lutzoni F."/>
            <person name="Magnuson J."/>
            <person name="Mondo S."/>
            <person name="Nolan M."/>
            <person name="Ohm R."/>
            <person name="Pangilinan J."/>
            <person name="Park H.-J."/>
            <person name="Ramirez L."/>
            <person name="Alfaro M."/>
            <person name="Sun H."/>
            <person name="Tritt A."/>
            <person name="Yoshinaga Y."/>
            <person name="Zwiers L.-H."/>
            <person name="Turgeon B."/>
            <person name="Goodwin S."/>
            <person name="Spatafora J."/>
            <person name="Crous P."/>
            <person name="Grigoriev I."/>
        </authorList>
    </citation>
    <scope>NUCLEOTIDE SEQUENCE</scope>
    <source>
        <strain evidence="1">ATCC 200398</strain>
    </source>
</reference>
<proteinExistence type="predicted"/>
<comment type="caution">
    <text evidence="1">The sequence shown here is derived from an EMBL/GenBank/DDBJ whole genome shotgun (WGS) entry which is preliminary data.</text>
</comment>
<evidence type="ECO:0000313" key="1">
    <source>
        <dbReference type="EMBL" id="KAF2464809.1"/>
    </source>
</evidence>
<dbReference type="EMBL" id="MU003534">
    <property type="protein sequence ID" value="KAF2464809.1"/>
    <property type="molecule type" value="Genomic_DNA"/>
</dbReference>
<accession>A0ACB6QCV3</accession>
<organism evidence="1 2">
    <name type="scientific">Lindgomyces ingoldianus</name>
    <dbReference type="NCBI Taxonomy" id="673940"/>
    <lineage>
        <taxon>Eukaryota</taxon>
        <taxon>Fungi</taxon>
        <taxon>Dikarya</taxon>
        <taxon>Ascomycota</taxon>
        <taxon>Pezizomycotina</taxon>
        <taxon>Dothideomycetes</taxon>
        <taxon>Pleosporomycetidae</taxon>
        <taxon>Pleosporales</taxon>
        <taxon>Lindgomycetaceae</taxon>
        <taxon>Lindgomyces</taxon>
    </lineage>
</organism>
<dbReference type="Proteomes" id="UP000799755">
    <property type="component" value="Unassembled WGS sequence"/>
</dbReference>
<sequence length="433" mass="46775">MPANTIPQSQMEASVPAITQQALQWEKDQWTSGSVFEDSFYTAPSNSSNAAPGTLLKVEQTTNTSCYALPPATALSRIIYQSQTLNGTLVPVSAYILWPFSPRASSDGYQVVAWSHGTSGIGPDTAPSHQINLWQHYLGPFNLALQGYVVVATDYAGLGVSKTDSGEPIVHEYLTSPSQANDVFYSVQAAREAFPELGKQFVVIGHSQGGGSAWAAAQRQAIKPADGYLGAVAVSPVTSVLKEEEPIRSFLGFGMLSAITAYFPEFNLSDVLTTEGLERHTLVKQLDATATTSLTVISDVALFQSNWTQNPYIQRYQTLVLNGGKAIAKPLLVIHGEADPNLNITVTAAAVEETVQKFPDAPLEFIRVPGVTHNAALTSSQRVWMDWISDRFAGKATCSTGGEMETKAARPLDAYQPELNWYLSLATAFYQTP</sequence>
<protein>
    <submittedName>
        <fullName evidence="1">Prolyl aminopeptidase-like protein</fullName>
    </submittedName>
</protein>
<evidence type="ECO:0000313" key="2">
    <source>
        <dbReference type="Proteomes" id="UP000799755"/>
    </source>
</evidence>
<gene>
    <name evidence="1" type="ORF">BDR25DRAFT_329094</name>
</gene>